<reference evidence="8" key="1">
    <citation type="submission" date="2019-09" db="EMBL/GenBank/DDBJ databases">
        <title>Draft genome information of white flower Hibiscus syriacus.</title>
        <authorList>
            <person name="Kim Y.-M."/>
        </authorList>
    </citation>
    <scope>NUCLEOTIDE SEQUENCE [LARGE SCALE GENOMIC DNA]</scope>
    <source>
        <strain evidence="8">YM2019G1</strain>
    </source>
</reference>
<dbReference type="InterPro" id="IPR036640">
    <property type="entry name" value="ABC1_TM_sf"/>
</dbReference>
<dbReference type="Gene3D" id="1.20.1560.10">
    <property type="entry name" value="ABC transporter type 1, transmembrane domain"/>
    <property type="match status" value="2"/>
</dbReference>
<evidence type="ECO:0000256" key="3">
    <source>
        <dbReference type="ARBA" id="ARBA00022989"/>
    </source>
</evidence>
<feature type="transmembrane region" description="Helical" evidence="6">
    <location>
        <begin position="178"/>
        <end position="201"/>
    </location>
</feature>
<keyword evidence="9" id="KW-1185">Reference proteome</keyword>
<dbReference type="Proteomes" id="UP000436088">
    <property type="component" value="Unassembled WGS sequence"/>
</dbReference>
<evidence type="ECO:0000256" key="4">
    <source>
        <dbReference type="ARBA" id="ARBA00023136"/>
    </source>
</evidence>
<dbReference type="Gene3D" id="3.40.50.300">
    <property type="entry name" value="P-loop containing nucleotide triphosphate hydrolases"/>
    <property type="match status" value="1"/>
</dbReference>
<dbReference type="SUPFAM" id="SSF52540">
    <property type="entry name" value="P-loop containing nucleoside triphosphate hydrolases"/>
    <property type="match status" value="1"/>
</dbReference>
<dbReference type="SUPFAM" id="SSF90123">
    <property type="entry name" value="ABC transporter transmembrane region"/>
    <property type="match status" value="2"/>
</dbReference>
<dbReference type="CDD" id="cd18577">
    <property type="entry name" value="ABC_6TM_Pgp_ABCB1_D1_like"/>
    <property type="match status" value="1"/>
</dbReference>
<feature type="compositionally biased region" description="Acidic residues" evidence="5">
    <location>
        <begin position="1"/>
        <end position="10"/>
    </location>
</feature>
<gene>
    <name evidence="8" type="ORF">F3Y22_tig00111917pilonHSYRG00083</name>
</gene>
<evidence type="ECO:0000256" key="5">
    <source>
        <dbReference type="SAM" id="MobiDB-lite"/>
    </source>
</evidence>
<feature type="region of interest" description="Disordered" evidence="5">
    <location>
        <begin position="1"/>
        <end position="31"/>
    </location>
</feature>
<proteinExistence type="predicted"/>
<keyword evidence="2 6" id="KW-0812">Transmembrane</keyword>
<evidence type="ECO:0000313" key="8">
    <source>
        <dbReference type="EMBL" id="KAE8671809.1"/>
    </source>
</evidence>
<dbReference type="PROSITE" id="PS50929">
    <property type="entry name" value="ABC_TM1F"/>
    <property type="match status" value="1"/>
</dbReference>
<feature type="transmembrane region" description="Helical" evidence="6">
    <location>
        <begin position="296"/>
        <end position="314"/>
    </location>
</feature>
<keyword evidence="3 6" id="KW-1133">Transmembrane helix</keyword>
<comment type="subcellular location">
    <subcellularLocation>
        <location evidence="1">Membrane</location>
        <topology evidence="1">Multi-pass membrane protein</topology>
    </subcellularLocation>
</comment>
<dbReference type="EMBL" id="VEPZ02001462">
    <property type="protein sequence ID" value="KAE8671809.1"/>
    <property type="molecule type" value="Genomic_DNA"/>
</dbReference>
<evidence type="ECO:0000256" key="6">
    <source>
        <dbReference type="SAM" id="Phobius"/>
    </source>
</evidence>
<feature type="compositionally biased region" description="Low complexity" evidence="5">
    <location>
        <begin position="11"/>
        <end position="26"/>
    </location>
</feature>
<evidence type="ECO:0000313" key="9">
    <source>
        <dbReference type="Proteomes" id="UP000436088"/>
    </source>
</evidence>
<evidence type="ECO:0000256" key="2">
    <source>
        <dbReference type="ARBA" id="ARBA00022692"/>
    </source>
</evidence>
<evidence type="ECO:0000256" key="1">
    <source>
        <dbReference type="ARBA" id="ARBA00004141"/>
    </source>
</evidence>
<dbReference type="PANTHER" id="PTHR24222:SF50">
    <property type="entry name" value="ABC TRANSPORTER B FAMILY MEMBER 9-LIKE ISOFORM X2"/>
    <property type="match status" value="1"/>
</dbReference>
<sequence>MVEVNIDDDGSSSVVRSDGAANNSGGNKKKKSADQQKVPFYKLFGFADRLDVAGKFIYLGIYSCITSFTQVTCWMVAGERQAARIRALYLKTILLQDIGFFDTKTSTGEVVGRMSGDTILIQEAMGENGDLYSPIAGRQVLQATLGRSPCTPVLGWEVYTASNNFHWGVYIIAFIKGWQLAIVLTACITLVVLAGGTMAMIMAKMSSRGQIAYAEAGNLVEQTVGSIRTVASFTGEKHAIEKYNDKLRIAYSATVRQRLVSGTGFGTMLLVLFSTYGLSVWVGAKLIANNGYNGGQVINVILAIMTGGIVNAFASGQAAAYKMFETIERKPMIDPYETSGITLEDIRGEIELKDVYFRYPAKPDLQIFAGFSLHVPSGTTATLVGQSGSGKSVGS</sequence>
<dbReference type="InterPro" id="IPR027417">
    <property type="entry name" value="P-loop_NTPase"/>
</dbReference>
<protein>
    <submittedName>
        <fullName evidence="8">ABC transporter B family member 9</fullName>
    </submittedName>
</protein>
<comment type="caution">
    <text evidence="8">The sequence shown here is derived from an EMBL/GenBank/DDBJ whole genome shotgun (WGS) entry which is preliminary data.</text>
</comment>
<feature type="domain" description="ABC transmembrane type-1" evidence="7">
    <location>
        <begin position="52"/>
        <end position="305"/>
    </location>
</feature>
<dbReference type="AlphaFoldDB" id="A0A6A2YB25"/>
<dbReference type="GO" id="GO:0005886">
    <property type="term" value="C:plasma membrane"/>
    <property type="evidence" value="ECO:0007669"/>
    <property type="project" value="TreeGrafter"/>
</dbReference>
<feature type="transmembrane region" description="Helical" evidence="6">
    <location>
        <begin position="265"/>
        <end position="284"/>
    </location>
</feature>
<dbReference type="PANTHER" id="PTHR24222">
    <property type="entry name" value="ABC TRANSPORTER B FAMILY"/>
    <property type="match status" value="1"/>
</dbReference>
<keyword evidence="4 6" id="KW-0472">Membrane</keyword>
<dbReference type="InterPro" id="IPR039421">
    <property type="entry name" value="Type_1_exporter"/>
</dbReference>
<dbReference type="GO" id="GO:0005524">
    <property type="term" value="F:ATP binding"/>
    <property type="evidence" value="ECO:0007669"/>
    <property type="project" value="InterPro"/>
</dbReference>
<dbReference type="Pfam" id="PF00664">
    <property type="entry name" value="ABC_membrane"/>
    <property type="match status" value="2"/>
</dbReference>
<name>A0A6A2YB25_HIBSY</name>
<accession>A0A6A2YB25</accession>
<organism evidence="8 9">
    <name type="scientific">Hibiscus syriacus</name>
    <name type="common">Rose of Sharon</name>
    <dbReference type="NCBI Taxonomy" id="106335"/>
    <lineage>
        <taxon>Eukaryota</taxon>
        <taxon>Viridiplantae</taxon>
        <taxon>Streptophyta</taxon>
        <taxon>Embryophyta</taxon>
        <taxon>Tracheophyta</taxon>
        <taxon>Spermatophyta</taxon>
        <taxon>Magnoliopsida</taxon>
        <taxon>eudicotyledons</taxon>
        <taxon>Gunneridae</taxon>
        <taxon>Pentapetalae</taxon>
        <taxon>rosids</taxon>
        <taxon>malvids</taxon>
        <taxon>Malvales</taxon>
        <taxon>Malvaceae</taxon>
        <taxon>Malvoideae</taxon>
        <taxon>Hibiscus</taxon>
    </lineage>
</organism>
<evidence type="ECO:0000259" key="7">
    <source>
        <dbReference type="PROSITE" id="PS50929"/>
    </source>
</evidence>
<dbReference type="GO" id="GO:0140359">
    <property type="term" value="F:ABC-type transporter activity"/>
    <property type="evidence" value="ECO:0007669"/>
    <property type="project" value="InterPro"/>
</dbReference>
<dbReference type="InterPro" id="IPR011527">
    <property type="entry name" value="ABC1_TM_dom"/>
</dbReference>